<dbReference type="HOGENOM" id="CLU_2057051_0_0_7"/>
<evidence type="ECO:0000313" key="2">
    <source>
        <dbReference type="Proteomes" id="UP000031130"/>
    </source>
</evidence>
<sequence>MNYAALMNNGFDFSKNLVKAQAPKVDSFSFTDFLSKGFDNFSKWGNKEIAKNGARTNFDRLIDLGGLAGGLWGGYEEQKMAKKNFELQKDAYNFNKYLAQEELRRRQNRENNLKEVWAS</sequence>
<dbReference type="EMBL" id="CP007775">
    <property type="protein sequence ID" value="AJD01522.1"/>
    <property type="molecule type" value="Genomic_DNA"/>
</dbReference>
<dbReference type="KEGG" id="cln:UPTC3659_0670"/>
<protein>
    <submittedName>
        <fullName evidence="1">Uncharacterized protein</fullName>
    </submittedName>
</protein>
<dbReference type="Proteomes" id="UP000031130">
    <property type="component" value="Chromosome"/>
</dbReference>
<dbReference type="OrthoDB" id="5356033at2"/>
<name>A0A0A8HUM1_CAMLA</name>
<organism evidence="1 2">
    <name type="scientific">Campylobacter lari NCTC 11845</name>
    <dbReference type="NCBI Taxonomy" id="1388749"/>
    <lineage>
        <taxon>Bacteria</taxon>
        <taxon>Pseudomonadati</taxon>
        <taxon>Campylobacterota</taxon>
        <taxon>Epsilonproteobacteria</taxon>
        <taxon>Campylobacterales</taxon>
        <taxon>Campylobacteraceae</taxon>
        <taxon>Campylobacter</taxon>
    </lineage>
</organism>
<proteinExistence type="predicted"/>
<evidence type="ECO:0000313" key="1">
    <source>
        <dbReference type="EMBL" id="AJD01522.1"/>
    </source>
</evidence>
<reference evidence="1 2" key="1">
    <citation type="journal article" date="2014" name="Genome Biol. Evol.">
        <title>Comparative Genomics of the Campylobacter lari Group.</title>
        <authorList>
            <person name="Miller W.G."/>
            <person name="Yee E."/>
            <person name="Chapman M.H."/>
            <person name="Smith T.P."/>
            <person name="Bono J.L."/>
            <person name="Huynh S."/>
            <person name="Parker C.T."/>
            <person name="Vandamme P."/>
            <person name="Luong K."/>
            <person name="Korlach J."/>
        </authorList>
    </citation>
    <scope>NUCLEOTIDE SEQUENCE [LARGE SCALE GENOMIC DNA]</scope>
    <source>
        <strain evidence="2">RM3659</strain>
    </source>
</reference>
<dbReference type="AlphaFoldDB" id="A0A0A8HUM1"/>
<gene>
    <name evidence="1" type="ORF">UPTC3659_0670</name>
</gene>
<dbReference type="RefSeq" id="WP_039625757.1">
    <property type="nucleotide sequence ID" value="NZ_CP007775.1"/>
</dbReference>
<accession>A0A0A8HUM1</accession>